<keyword evidence="2" id="KW-1133">Transmembrane helix</keyword>
<name>A0A7T6XT68_PENDI</name>
<evidence type="ECO:0000256" key="2">
    <source>
        <dbReference type="SAM" id="Phobius"/>
    </source>
</evidence>
<feature type="compositionally biased region" description="Low complexity" evidence="1">
    <location>
        <begin position="257"/>
        <end position="268"/>
    </location>
</feature>
<evidence type="ECO:0000313" key="3">
    <source>
        <dbReference type="EMBL" id="QQK46968.1"/>
    </source>
</evidence>
<keyword evidence="2" id="KW-0472">Membrane</keyword>
<dbReference type="EMBL" id="CP060778">
    <property type="protein sequence ID" value="QQK46968.1"/>
    <property type="molecule type" value="Genomic_DNA"/>
</dbReference>
<dbReference type="AlphaFoldDB" id="A0A7T6XT68"/>
<dbReference type="KEGG" id="pdp:PDIP_29280"/>
<feature type="region of interest" description="Disordered" evidence="1">
    <location>
        <begin position="914"/>
        <end position="1059"/>
    </location>
</feature>
<feature type="compositionally biased region" description="Basic residues" evidence="1">
    <location>
        <begin position="461"/>
        <end position="471"/>
    </location>
</feature>
<sequence length="1059" mass="115981">MLQKRGTISIPILTENGVLHEPFAAIKEEEKKMPHNLRSKIKALYADLIGGASRNCFNFCFCLYIFTVVPIGLKLVLTTSGSQNFIMSTQAAPAIPPRPARSPKPPSSSSSLDMPKIPPRPGNRRNDRPVSPMRDSYAPSPFNEWSGPSMSRTVSNDLPPRPPSVTIPSLGEEGIEYADLDPGNVSDNHHQTPAETRNVGSDLKIHAPRPSLPISSAEAKVQAVTRTDSRQAAAAGLGRGVSPAREEPDRSSRSLHSRTSGSRTESSTAPNERRKSAHIGEEQGFRVPMYPHAGDVQAPSPSPYLEQGSQPSSRNHHRTRSARDSSLPPGSYGLHGHGVQHPDKFEKAWYEKHPDEFVKEEGQYGPGVGTPRPDWAMSSDDLNKIVRSSAQTGSGLGTSPTVVGTPEEEVGYIASDEYIHHIASPPADARLESQPTVESPLRQMSFPSEATQKQTTASPLHQRRSSSHGHRDRGVIHVDDPMQRMHHPDGFAPTPALEENEPTYENAVEEEEPILAADEVRPESAYLHPAISPTFDRRASFEDDGRSRTPSVTHSRSNSRSASAQGQFPVLTRYDSREDTHTPLEDVEEYEPLFPEEDAKKEKTVSAADRFKKRPDTLRHRFPSQDIWEDTPNSLQLHATVTTPDLPKRDSSEVFETPEQEVTRKMQNTKVDSHQVATHILEGESVKDKVPVRPDTLKQRFPSRDIWEDAPDSHQLVTTIEPAKEELKSPEAPSKPGIPPRPQRQPRSTSPTEKRQPPTIPDRPKPLVRSRAAMFGAQAAANTTETPREAPAVKAKPTIPVRPGGSKIAAMKAGFLNDLNSRLQLGPQQPKPQEKKPEAPVEKQPLNDARKGRARGPARRKPAVENTTSRLPTIPEIKITESLNIWQVGRDGNLVVGAGNDKEKPSVAVEASLVPTEHPMAPPIAKNTAGEFVDPTPEFPVVKDITSPGTTTADVQLTQTPAENKEPSGSSLVATELGEKKEEEEKEKEEEKKEEEEKGMEKYCVNETKSSEPASEPTAVAAALAESVSTPAKLDDVLEDMTASADGKRESDGSIHPAQ</sequence>
<evidence type="ECO:0000313" key="4">
    <source>
        <dbReference type="Proteomes" id="UP000595662"/>
    </source>
</evidence>
<feature type="compositionally biased region" description="Basic and acidic residues" evidence="1">
    <location>
        <begin position="832"/>
        <end position="841"/>
    </location>
</feature>
<dbReference type="Pfam" id="PF11489">
    <property type="entry name" value="Aim21"/>
    <property type="match status" value="1"/>
</dbReference>
<feature type="compositionally biased region" description="Basic and acidic residues" evidence="1">
    <location>
        <begin position="681"/>
        <end position="707"/>
    </location>
</feature>
<feature type="region of interest" description="Disordered" evidence="1">
    <location>
        <begin position="526"/>
        <end position="627"/>
    </location>
</feature>
<feature type="region of interest" description="Disordered" evidence="1">
    <location>
        <begin position="92"/>
        <end position="167"/>
    </location>
</feature>
<evidence type="ECO:0000256" key="1">
    <source>
        <dbReference type="SAM" id="MobiDB-lite"/>
    </source>
</evidence>
<dbReference type="VEuPathDB" id="FungiDB:PDIP_29280"/>
<feature type="compositionally biased region" description="Pro residues" evidence="1">
    <location>
        <begin position="94"/>
        <end position="106"/>
    </location>
</feature>
<feature type="compositionally biased region" description="Acidic residues" evidence="1">
    <location>
        <begin position="585"/>
        <end position="596"/>
    </location>
</feature>
<feature type="compositionally biased region" description="Basic residues" evidence="1">
    <location>
        <begin position="852"/>
        <end position="861"/>
    </location>
</feature>
<feature type="compositionally biased region" description="Basic and acidic residues" evidence="1">
    <location>
        <begin position="535"/>
        <end position="547"/>
    </location>
</feature>
<feature type="compositionally biased region" description="Acidic residues" evidence="1">
    <location>
        <begin position="498"/>
        <end position="510"/>
    </location>
</feature>
<organism evidence="3 4">
    <name type="scientific">Penicillium digitatum</name>
    <name type="common">Green mold</name>
    <dbReference type="NCBI Taxonomy" id="36651"/>
    <lineage>
        <taxon>Eukaryota</taxon>
        <taxon>Fungi</taxon>
        <taxon>Dikarya</taxon>
        <taxon>Ascomycota</taxon>
        <taxon>Pezizomycotina</taxon>
        <taxon>Eurotiomycetes</taxon>
        <taxon>Eurotiomycetidae</taxon>
        <taxon>Eurotiales</taxon>
        <taxon>Aspergillaceae</taxon>
        <taxon>Penicillium</taxon>
    </lineage>
</organism>
<feature type="compositionally biased region" description="Polar residues" evidence="1">
    <location>
        <begin position="548"/>
        <end position="566"/>
    </location>
</feature>
<dbReference type="Proteomes" id="UP000595662">
    <property type="component" value="Chromosome 5"/>
</dbReference>
<accession>A0A7T6XT68</accession>
<feature type="compositionally biased region" description="Basic and acidic residues" evidence="1">
    <location>
        <begin position="271"/>
        <end position="284"/>
    </location>
</feature>
<feature type="region of interest" description="Disordered" evidence="1">
    <location>
        <begin position="182"/>
        <end position="340"/>
    </location>
</feature>
<feature type="compositionally biased region" description="Basic and acidic residues" evidence="1">
    <location>
        <begin position="977"/>
        <end position="1001"/>
    </location>
</feature>
<proteinExistence type="predicted"/>
<dbReference type="GeneID" id="26231248"/>
<feature type="transmembrane region" description="Helical" evidence="2">
    <location>
        <begin position="56"/>
        <end position="77"/>
    </location>
</feature>
<feature type="compositionally biased region" description="Basic and acidic residues" evidence="1">
    <location>
        <begin position="574"/>
        <end position="584"/>
    </location>
</feature>
<feature type="region of interest" description="Disordered" evidence="1">
    <location>
        <begin position="426"/>
        <end position="510"/>
    </location>
</feature>
<feature type="compositionally biased region" description="Polar residues" evidence="1">
    <location>
        <begin position="947"/>
        <end position="973"/>
    </location>
</feature>
<gene>
    <name evidence="3" type="ORF">Pdw03_1866</name>
</gene>
<feature type="compositionally biased region" description="Basic and acidic residues" evidence="1">
    <location>
        <begin position="472"/>
        <end position="489"/>
    </location>
</feature>
<feature type="region of interest" description="Disordered" evidence="1">
    <location>
        <begin position="357"/>
        <end position="378"/>
    </location>
</feature>
<reference evidence="3 4" key="1">
    <citation type="submission" date="2020-08" db="EMBL/GenBank/DDBJ databases">
        <title>The completed genome sequence of the pathogenic ascomycete fungus Penicillium digitatum.</title>
        <authorList>
            <person name="Wang M."/>
        </authorList>
    </citation>
    <scope>NUCLEOTIDE SEQUENCE [LARGE SCALE GENOMIC DNA]</scope>
    <source>
        <strain evidence="3 4">PdW03</strain>
    </source>
</reference>
<feature type="compositionally biased region" description="Polar residues" evidence="1">
    <location>
        <begin position="146"/>
        <end position="156"/>
    </location>
</feature>
<protein>
    <submittedName>
        <fullName evidence="3">Altered inheritance of mitochondria protein 21</fullName>
    </submittedName>
</protein>
<keyword evidence="2" id="KW-0812">Transmembrane</keyword>
<dbReference type="InterPro" id="IPR021582">
    <property type="entry name" value="Aim21"/>
</dbReference>
<feature type="compositionally biased region" description="Polar residues" evidence="1">
    <location>
        <begin position="445"/>
        <end position="459"/>
    </location>
</feature>
<dbReference type="RefSeq" id="XP_014536389.2">
    <property type="nucleotide sequence ID" value="XM_014680903.2"/>
</dbReference>
<feature type="region of interest" description="Disordered" evidence="1">
    <location>
        <begin position="643"/>
        <end position="869"/>
    </location>
</feature>